<keyword evidence="2" id="KW-1185">Reference proteome</keyword>
<evidence type="ECO:0000313" key="1">
    <source>
        <dbReference type="EMBL" id="KAJ3542325.1"/>
    </source>
</evidence>
<reference evidence="1" key="1">
    <citation type="submission" date="2022-07" db="EMBL/GenBank/DDBJ databases">
        <title>Genome Sequence of Phlebia brevispora.</title>
        <authorList>
            <person name="Buettner E."/>
        </authorList>
    </citation>
    <scope>NUCLEOTIDE SEQUENCE</scope>
    <source>
        <strain evidence="1">MPL23</strain>
    </source>
</reference>
<dbReference type="Proteomes" id="UP001148662">
    <property type="component" value="Unassembled WGS sequence"/>
</dbReference>
<proteinExistence type="predicted"/>
<gene>
    <name evidence="1" type="ORF">NM688_g5979</name>
</gene>
<protein>
    <submittedName>
        <fullName evidence="1">Uncharacterized protein</fullName>
    </submittedName>
</protein>
<name>A0ACC1SLM0_9APHY</name>
<sequence length="280" mass="31114">MPIAVDNLQDFAASGLDNSVLQDRGLAAESQSPVNSFSTPRFEVIGGGDVTQARLAQCATFFSEHYGVWDQNVAAPLRPKGRVKMTPAKLRKECFSNPDDTLLIMAFKDDQLVGQAFVTKWKYRNEIVVWVTQLVVHSQYRRRHIATGMLGSIRSTEWFRPVTIIGIASTHPAACNTLANLARFRMAQVDLSFIRQNAAAILECATPRYLRGAKLHGELFEEACTDGAVSLADTNFPVDHAEPHQVLETYVSANKWPLGSLRDGHEFVLVISLPEEECRL</sequence>
<organism evidence="1 2">
    <name type="scientific">Phlebia brevispora</name>
    <dbReference type="NCBI Taxonomy" id="194682"/>
    <lineage>
        <taxon>Eukaryota</taxon>
        <taxon>Fungi</taxon>
        <taxon>Dikarya</taxon>
        <taxon>Basidiomycota</taxon>
        <taxon>Agaricomycotina</taxon>
        <taxon>Agaricomycetes</taxon>
        <taxon>Polyporales</taxon>
        <taxon>Meruliaceae</taxon>
        <taxon>Phlebia</taxon>
    </lineage>
</organism>
<dbReference type="EMBL" id="JANHOG010001167">
    <property type="protein sequence ID" value="KAJ3542325.1"/>
    <property type="molecule type" value="Genomic_DNA"/>
</dbReference>
<accession>A0ACC1SLM0</accession>
<evidence type="ECO:0000313" key="2">
    <source>
        <dbReference type="Proteomes" id="UP001148662"/>
    </source>
</evidence>
<comment type="caution">
    <text evidence="1">The sequence shown here is derived from an EMBL/GenBank/DDBJ whole genome shotgun (WGS) entry which is preliminary data.</text>
</comment>